<dbReference type="NCBIfam" id="TIGR00657">
    <property type="entry name" value="asp_kinases"/>
    <property type="match status" value="1"/>
</dbReference>
<comment type="catalytic activity">
    <reaction evidence="7">
        <text>L-aspartate + ATP = 4-phospho-L-aspartate + ADP</text>
        <dbReference type="Rhea" id="RHEA:23776"/>
        <dbReference type="ChEBI" id="CHEBI:29991"/>
        <dbReference type="ChEBI" id="CHEBI:30616"/>
        <dbReference type="ChEBI" id="CHEBI:57535"/>
        <dbReference type="ChEBI" id="CHEBI:456216"/>
        <dbReference type="EC" id="2.7.2.4"/>
    </reaction>
</comment>
<dbReference type="AlphaFoldDB" id="A0A9D2DCZ7"/>
<keyword evidence="3 7" id="KW-0808">Transferase</keyword>
<comment type="similarity">
    <text evidence="2 7">Belongs to the aspartokinase family.</text>
</comment>
<proteinExistence type="inferred from homology"/>
<comment type="pathway">
    <text evidence="8">Amino-acid biosynthesis; L-methionine biosynthesis via de novo pathway; L-homoserine from L-aspartate: step 1/3.</text>
</comment>
<name>A0A9D2DCZ7_9BACT</name>
<dbReference type="PANTHER" id="PTHR21499:SF59">
    <property type="entry name" value="ASPARTOKINASE"/>
    <property type="match status" value="1"/>
</dbReference>
<feature type="domain" description="Aspartate/glutamate/uridylate kinase" evidence="9">
    <location>
        <begin position="2"/>
        <end position="278"/>
    </location>
</feature>
<reference evidence="10" key="1">
    <citation type="journal article" date="2021" name="PeerJ">
        <title>Extensive microbial diversity within the chicken gut microbiome revealed by metagenomics and culture.</title>
        <authorList>
            <person name="Gilroy R."/>
            <person name="Ravi A."/>
            <person name="Getino M."/>
            <person name="Pursley I."/>
            <person name="Horton D.L."/>
            <person name="Alikhan N.F."/>
            <person name="Baker D."/>
            <person name="Gharbi K."/>
            <person name="Hall N."/>
            <person name="Watson M."/>
            <person name="Adriaenssens E.M."/>
            <person name="Foster-Nyarko E."/>
            <person name="Jarju S."/>
            <person name="Secka A."/>
            <person name="Antonio M."/>
            <person name="Oren A."/>
            <person name="Chaudhuri R.R."/>
            <person name="La Ragione R."/>
            <person name="Hildebrand F."/>
            <person name="Pallen M.J."/>
        </authorList>
    </citation>
    <scope>NUCLEOTIDE SEQUENCE</scope>
    <source>
        <strain evidence="10">ChiHjej11B10-19426</strain>
    </source>
</reference>
<evidence type="ECO:0000256" key="5">
    <source>
        <dbReference type="ARBA" id="ARBA00022777"/>
    </source>
</evidence>
<dbReference type="InterPro" id="IPR036393">
    <property type="entry name" value="AceGlu_kinase-like_sf"/>
</dbReference>
<dbReference type="Gene3D" id="3.30.70.260">
    <property type="match status" value="1"/>
</dbReference>
<evidence type="ECO:0000256" key="4">
    <source>
        <dbReference type="ARBA" id="ARBA00022741"/>
    </source>
</evidence>
<dbReference type="GO" id="GO:0005524">
    <property type="term" value="F:ATP binding"/>
    <property type="evidence" value="ECO:0007669"/>
    <property type="project" value="UniProtKB-KW"/>
</dbReference>
<dbReference type="InterPro" id="IPR042199">
    <property type="entry name" value="AsparK_Bifunc_asparK/hSer_DH"/>
</dbReference>
<dbReference type="Proteomes" id="UP000824014">
    <property type="component" value="Unassembled WGS sequence"/>
</dbReference>
<evidence type="ECO:0000256" key="6">
    <source>
        <dbReference type="ARBA" id="ARBA00022840"/>
    </source>
</evidence>
<evidence type="ECO:0000256" key="7">
    <source>
        <dbReference type="RuleBase" id="RU003448"/>
    </source>
</evidence>
<comment type="caution">
    <text evidence="10">The sequence shown here is derived from an EMBL/GenBank/DDBJ whole genome shotgun (WGS) entry which is preliminary data.</text>
</comment>
<dbReference type="Gene3D" id="3.40.1160.10">
    <property type="entry name" value="Acetylglutamate kinase-like"/>
    <property type="match status" value="1"/>
</dbReference>
<dbReference type="InterPro" id="IPR001048">
    <property type="entry name" value="Asp/Glu/Uridylate_kinase"/>
</dbReference>
<protein>
    <recommendedName>
        <fullName evidence="7">Aspartokinase</fullName>
        <ecNumber evidence="7">2.7.2.4</ecNumber>
    </recommendedName>
</protein>
<evidence type="ECO:0000313" key="11">
    <source>
        <dbReference type="Proteomes" id="UP000824014"/>
    </source>
</evidence>
<comment type="pathway">
    <text evidence="1 8">Amino-acid biosynthesis; L-lysine biosynthesis via DAP pathway; (S)-tetrahydrodipicolinate from L-aspartate: step 1/4.</text>
</comment>
<keyword evidence="5 7" id="KW-0418">Kinase</keyword>
<keyword evidence="8" id="KW-0028">Amino-acid biosynthesis</keyword>
<dbReference type="EMBL" id="DXCC01000006">
    <property type="protein sequence ID" value="HIZ14810.1"/>
    <property type="molecule type" value="Genomic_DNA"/>
</dbReference>
<evidence type="ECO:0000256" key="8">
    <source>
        <dbReference type="RuleBase" id="RU004249"/>
    </source>
</evidence>
<dbReference type="PANTHER" id="PTHR21499">
    <property type="entry name" value="ASPARTATE KINASE"/>
    <property type="match status" value="1"/>
</dbReference>
<dbReference type="GO" id="GO:0009090">
    <property type="term" value="P:homoserine biosynthetic process"/>
    <property type="evidence" value="ECO:0007669"/>
    <property type="project" value="TreeGrafter"/>
</dbReference>
<dbReference type="SUPFAM" id="SSF53633">
    <property type="entry name" value="Carbamate kinase-like"/>
    <property type="match status" value="1"/>
</dbReference>
<evidence type="ECO:0000256" key="3">
    <source>
        <dbReference type="ARBA" id="ARBA00022679"/>
    </source>
</evidence>
<keyword evidence="6" id="KW-0067">ATP-binding</keyword>
<dbReference type="GO" id="GO:0009089">
    <property type="term" value="P:lysine biosynthetic process via diaminopimelate"/>
    <property type="evidence" value="ECO:0007669"/>
    <property type="project" value="TreeGrafter"/>
</dbReference>
<keyword evidence="4" id="KW-0547">Nucleotide-binding</keyword>
<reference evidence="10" key="2">
    <citation type="submission" date="2021-04" db="EMBL/GenBank/DDBJ databases">
        <authorList>
            <person name="Gilroy R."/>
        </authorList>
    </citation>
    <scope>NUCLEOTIDE SEQUENCE</scope>
    <source>
        <strain evidence="10">ChiHjej11B10-19426</strain>
    </source>
</reference>
<evidence type="ECO:0000259" key="9">
    <source>
        <dbReference type="Pfam" id="PF00696"/>
    </source>
</evidence>
<dbReference type="InterPro" id="IPR001341">
    <property type="entry name" value="Asp_kinase"/>
</dbReference>
<dbReference type="EC" id="2.7.2.4" evidence="7"/>
<organism evidence="10 11">
    <name type="scientific">Candidatus Tidjanibacter faecipullorum</name>
    <dbReference type="NCBI Taxonomy" id="2838766"/>
    <lineage>
        <taxon>Bacteria</taxon>
        <taxon>Pseudomonadati</taxon>
        <taxon>Bacteroidota</taxon>
        <taxon>Bacteroidia</taxon>
        <taxon>Bacteroidales</taxon>
        <taxon>Rikenellaceae</taxon>
        <taxon>Tidjanibacter</taxon>
    </lineage>
</organism>
<evidence type="ECO:0000256" key="2">
    <source>
        <dbReference type="ARBA" id="ARBA00010122"/>
    </source>
</evidence>
<evidence type="ECO:0000256" key="1">
    <source>
        <dbReference type="ARBA" id="ARBA00004766"/>
    </source>
</evidence>
<dbReference type="GO" id="GO:0004072">
    <property type="term" value="F:aspartate kinase activity"/>
    <property type="evidence" value="ECO:0007669"/>
    <property type="project" value="UniProtKB-EC"/>
</dbReference>
<comment type="pathway">
    <text evidence="8">Amino-acid biosynthesis; L-threonine biosynthesis; L-threonine from L-aspartate: step 1/5.</text>
</comment>
<accession>A0A9D2DCZ7</accession>
<dbReference type="GO" id="GO:0005829">
    <property type="term" value="C:cytosol"/>
    <property type="evidence" value="ECO:0007669"/>
    <property type="project" value="TreeGrafter"/>
</dbReference>
<dbReference type="Gene3D" id="1.20.120.1320">
    <property type="entry name" value="Aspartokinase, catalytic domain"/>
    <property type="match status" value="1"/>
</dbReference>
<gene>
    <name evidence="10" type="ORF">H9816_02700</name>
</gene>
<evidence type="ECO:0000313" key="10">
    <source>
        <dbReference type="EMBL" id="HIZ14810.1"/>
    </source>
</evidence>
<sequence length="421" mass="47241">MKVYKFGGASVRTADGVRNLASIAAAESDRLFIIVSAMGKTTNALERLLDDFYEGRTGEALLKLQQVVDYHNAIIADLWPDGYMPERVGRFYMELEEVIATSNPAMREYEVWYDRIVSFGELLSTSIVSDYLATAGVANTWVDMRECFVTNARHKDANVDLERSAERLGTLIHATDARVYVGQGFIGATEDGAPTTIGREGSDYSAAAVGYILDAESVTIWKDVKGILNGDPKLFKDVSHIPEMNYLDAIELAYSGAQIIHPKTIKPLQNRNIPLYVRCFLDPSLPGSVIRAGVKKNREIPILIVKPAQVLLTIRANDLSFILEERFASIFALLNEYMVKVNLIQSSAVNLDLCIDRTRHLDELVARLSEEGYFTKYNTDMELLTIRNYTPQQTASFGSSPEVYLMQRTRRTLQVVRKKEE</sequence>
<dbReference type="Pfam" id="PF00696">
    <property type="entry name" value="AA_kinase"/>
    <property type="match status" value="1"/>
</dbReference>